<evidence type="ECO:0000259" key="2">
    <source>
        <dbReference type="PROSITE" id="PS50110"/>
    </source>
</evidence>
<name>X1J1H6_9ZZZZ</name>
<dbReference type="PANTHER" id="PTHR44591:SF3">
    <property type="entry name" value="RESPONSE REGULATORY DOMAIN-CONTAINING PROTEIN"/>
    <property type="match status" value="1"/>
</dbReference>
<dbReference type="PANTHER" id="PTHR44591">
    <property type="entry name" value="STRESS RESPONSE REGULATOR PROTEIN 1"/>
    <property type="match status" value="1"/>
</dbReference>
<protein>
    <recommendedName>
        <fullName evidence="2">Response regulatory domain-containing protein</fullName>
    </recommendedName>
</protein>
<evidence type="ECO:0000313" key="3">
    <source>
        <dbReference type="EMBL" id="GAH63628.1"/>
    </source>
</evidence>
<dbReference type="Gene3D" id="3.40.50.2300">
    <property type="match status" value="1"/>
</dbReference>
<dbReference type="InterPro" id="IPR011006">
    <property type="entry name" value="CheY-like_superfamily"/>
</dbReference>
<dbReference type="Pfam" id="PF00072">
    <property type="entry name" value="Response_reg"/>
    <property type="match status" value="1"/>
</dbReference>
<keyword evidence="1" id="KW-0597">Phosphoprotein</keyword>
<sequence length="98" mass="11083">MRNYLAVVLRKAGLEVAQAPDGIVAYEMLCGESFDVVLEDLKMPRLDGLGLLRRIKDDFPQTAVVIMTAFSTWESAVEAMRLGAFNYIRKPFDNDEIR</sequence>
<dbReference type="PROSITE" id="PS50110">
    <property type="entry name" value="RESPONSE_REGULATORY"/>
    <property type="match status" value="1"/>
</dbReference>
<organism evidence="3">
    <name type="scientific">marine sediment metagenome</name>
    <dbReference type="NCBI Taxonomy" id="412755"/>
    <lineage>
        <taxon>unclassified sequences</taxon>
        <taxon>metagenomes</taxon>
        <taxon>ecological metagenomes</taxon>
    </lineage>
</organism>
<accession>X1J1H6</accession>
<reference evidence="3" key="1">
    <citation type="journal article" date="2014" name="Front. Microbiol.">
        <title>High frequency of phylogenetically diverse reductive dehalogenase-homologous genes in deep subseafloor sedimentary metagenomes.</title>
        <authorList>
            <person name="Kawai M."/>
            <person name="Futagami T."/>
            <person name="Toyoda A."/>
            <person name="Takaki Y."/>
            <person name="Nishi S."/>
            <person name="Hori S."/>
            <person name="Arai W."/>
            <person name="Tsubouchi T."/>
            <person name="Morono Y."/>
            <person name="Uchiyama I."/>
            <person name="Ito T."/>
            <person name="Fujiyama A."/>
            <person name="Inagaki F."/>
            <person name="Takami H."/>
        </authorList>
    </citation>
    <scope>NUCLEOTIDE SEQUENCE</scope>
    <source>
        <strain evidence="3">Expedition CK06-06</strain>
    </source>
</reference>
<evidence type="ECO:0000256" key="1">
    <source>
        <dbReference type="ARBA" id="ARBA00022553"/>
    </source>
</evidence>
<dbReference type="InterPro" id="IPR001789">
    <property type="entry name" value="Sig_transdc_resp-reg_receiver"/>
</dbReference>
<dbReference type="SUPFAM" id="SSF52172">
    <property type="entry name" value="CheY-like"/>
    <property type="match status" value="1"/>
</dbReference>
<feature type="non-terminal residue" evidence="3">
    <location>
        <position position="98"/>
    </location>
</feature>
<comment type="caution">
    <text evidence="3">The sequence shown here is derived from an EMBL/GenBank/DDBJ whole genome shotgun (WGS) entry which is preliminary data.</text>
</comment>
<feature type="domain" description="Response regulatory" evidence="2">
    <location>
        <begin position="1"/>
        <end position="98"/>
    </location>
</feature>
<dbReference type="AlphaFoldDB" id="X1J1H6"/>
<gene>
    <name evidence="3" type="ORF">S03H2_54041</name>
</gene>
<dbReference type="GO" id="GO:0000160">
    <property type="term" value="P:phosphorelay signal transduction system"/>
    <property type="evidence" value="ECO:0007669"/>
    <property type="project" value="InterPro"/>
</dbReference>
<proteinExistence type="predicted"/>
<dbReference type="EMBL" id="BARU01034423">
    <property type="protein sequence ID" value="GAH63628.1"/>
    <property type="molecule type" value="Genomic_DNA"/>
</dbReference>
<dbReference type="InterPro" id="IPR050595">
    <property type="entry name" value="Bact_response_regulator"/>
</dbReference>
<dbReference type="SMART" id="SM00448">
    <property type="entry name" value="REC"/>
    <property type="match status" value="1"/>
</dbReference>